<evidence type="ECO:0000256" key="2">
    <source>
        <dbReference type="SAM" id="Coils"/>
    </source>
</evidence>
<protein>
    <recommendedName>
        <fullName evidence="4">PspA/IM30 family protein</fullName>
    </recommendedName>
</protein>
<dbReference type="EMBL" id="UOFX01000071">
    <property type="protein sequence ID" value="VAX10375.1"/>
    <property type="molecule type" value="Genomic_DNA"/>
</dbReference>
<sequence length="218" mass="25107">MSIFKRLSATLVSHIDHVVGEVENHDAVIQASLHEMRKRVAEANIRLNRVRAEEAQIEKRKQQRESDALRWRQRAIDSAKEDEEKALECLRRSRNCQQQAEKYNQALQQYQESANTLARDVEASEARLMEMKQKLTLMRARHSAASATNATSNDESDANHLLEETFDRWEVNISHSEMAVDNLAPVDAIELEFIDQEESQTLRVDLAELLAQAEEKQQ</sequence>
<feature type="coiled-coil region" evidence="2">
    <location>
        <begin position="33"/>
        <end position="141"/>
    </location>
</feature>
<dbReference type="AlphaFoldDB" id="A0A3B1BVJ0"/>
<dbReference type="Pfam" id="PF04012">
    <property type="entry name" value="PspA_IM30"/>
    <property type="match status" value="1"/>
</dbReference>
<evidence type="ECO:0008006" key="4">
    <source>
        <dbReference type="Google" id="ProtNLM"/>
    </source>
</evidence>
<accession>A0A3B1BVJ0</accession>
<evidence type="ECO:0000313" key="3">
    <source>
        <dbReference type="EMBL" id="VAX10375.1"/>
    </source>
</evidence>
<organism evidence="3">
    <name type="scientific">hydrothermal vent metagenome</name>
    <dbReference type="NCBI Taxonomy" id="652676"/>
    <lineage>
        <taxon>unclassified sequences</taxon>
        <taxon>metagenomes</taxon>
        <taxon>ecological metagenomes</taxon>
    </lineage>
</organism>
<keyword evidence="2" id="KW-0175">Coiled coil</keyword>
<proteinExistence type="inferred from homology"/>
<name>A0A3B1BVJ0_9ZZZZ</name>
<evidence type="ECO:0000256" key="1">
    <source>
        <dbReference type="ARBA" id="ARBA00043985"/>
    </source>
</evidence>
<reference evidence="3" key="1">
    <citation type="submission" date="2018-06" db="EMBL/GenBank/DDBJ databases">
        <authorList>
            <person name="Zhirakovskaya E."/>
        </authorList>
    </citation>
    <scope>NUCLEOTIDE SEQUENCE</scope>
</reference>
<dbReference type="InterPro" id="IPR007157">
    <property type="entry name" value="PspA_VIPP1"/>
</dbReference>
<gene>
    <name evidence="3" type="ORF">MNBD_GAMMA26-156</name>
</gene>
<dbReference type="PANTHER" id="PTHR31088:SF6">
    <property type="entry name" value="PHAGE SHOCK PROTEIN A"/>
    <property type="match status" value="1"/>
</dbReference>
<comment type="similarity">
    <text evidence="1">Belongs to the PspA/Vipp/IM30 family.</text>
</comment>
<dbReference type="PANTHER" id="PTHR31088">
    <property type="entry name" value="MEMBRANE-ASSOCIATED PROTEIN VIPP1, CHLOROPLASTIC"/>
    <property type="match status" value="1"/>
</dbReference>